<dbReference type="PANTHER" id="PTHR43866:SF3">
    <property type="entry name" value="METHYLMALONATE-SEMIALDEHYDE DEHYDROGENASE [ACYLATING], MITOCHONDRIAL"/>
    <property type="match status" value="1"/>
</dbReference>
<dbReference type="EMBL" id="CM010720">
    <property type="protein sequence ID" value="RZC66805.1"/>
    <property type="molecule type" value="Genomic_DNA"/>
</dbReference>
<protein>
    <recommendedName>
        <fullName evidence="4">FAR1 domain-containing protein</fullName>
    </recommendedName>
</protein>
<dbReference type="Gramene" id="RZC66805">
    <property type="protein sequence ID" value="RZC66805"/>
    <property type="gene ID" value="C5167_010487"/>
</dbReference>
<organism evidence="2 3">
    <name type="scientific">Papaver somniferum</name>
    <name type="common">Opium poppy</name>
    <dbReference type="NCBI Taxonomy" id="3469"/>
    <lineage>
        <taxon>Eukaryota</taxon>
        <taxon>Viridiplantae</taxon>
        <taxon>Streptophyta</taxon>
        <taxon>Embryophyta</taxon>
        <taxon>Tracheophyta</taxon>
        <taxon>Spermatophyta</taxon>
        <taxon>Magnoliopsida</taxon>
        <taxon>Ranunculales</taxon>
        <taxon>Papaveraceae</taxon>
        <taxon>Papaveroideae</taxon>
        <taxon>Papaver</taxon>
    </lineage>
</organism>
<dbReference type="GO" id="GO:0006210">
    <property type="term" value="P:thymine catabolic process"/>
    <property type="evidence" value="ECO:0007669"/>
    <property type="project" value="TreeGrafter"/>
</dbReference>
<dbReference type="AlphaFoldDB" id="A0A4Y7K492"/>
<comment type="similarity">
    <text evidence="1">Belongs to the aldehyde dehydrogenase family.</text>
</comment>
<name>A0A4Y7K492_PAPSO</name>
<dbReference type="PANTHER" id="PTHR43866">
    <property type="entry name" value="MALONATE-SEMIALDEHYDE DEHYDROGENASE"/>
    <property type="match status" value="1"/>
</dbReference>
<keyword evidence="3" id="KW-1185">Reference proteome</keyword>
<evidence type="ECO:0000313" key="2">
    <source>
        <dbReference type="EMBL" id="RZC66805.1"/>
    </source>
</evidence>
<sequence>MEDNEMQLDCIPFDDLSNGKEDCAVPSNEQDEDTGRLYPEDYSRYFIPYEDEEFHSKEDVKAWCVGKGSQHNCSIVSGPGTKTGKLECNGKGSRIELVCSRSGVYKSHKSKDYVPKTTNALKRKRSSTSKINCPFKLICSCDYDGRWNIKIKCGFHNHALTDSLIGHSAPAALTEKQLELLKRLTGSLIPPKKVLSMIKQDDPDTAVHLRTIYNAKAKLKKEETRGRTILQHFLALAEQEDYTIFKRCDGEVVIDLFIAPPRFVDLARCFH</sequence>
<gene>
    <name evidence="2" type="ORF">C5167_010487</name>
</gene>
<evidence type="ECO:0000256" key="1">
    <source>
        <dbReference type="ARBA" id="ARBA00009986"/>
    </source>
</evidence>
<dbReference type="OMA" id="TIFKRCD"/>
<proteinExistence type="inferred from homology"/>
<accession>A0A4Y7K492</accession>
<dbReference type="GO" id="GO:0004491">
    <property type="term" value="F:methylmalonate-semialdehyde dehydrogenase (acylating, NAD) activity"/>
    <property type="evidence" value="ECO:0007669"/>
    <property type="project" value="InterPro"/>
</dbReference>
<dbReference type="Proteomes" id="UP000316621">
    <property type="component" value="Chromosome 6"/>
</dbReference>
<evidence type="ECO:0000313" key="3">
    <source>
        <dbReference type="Proteomes" id="UP000316621"/>
    </source>
</evidence>
<dbReference type="GO" id="GO:0006574">
    <property type="term" value="P:L-valine catabolic process"/>
    <property type="evidence" value="ECO:0007669"/>
    <property type="project" value="TreeGrafter"/>
</dbReference>
<evidence type="ECO:0008006" key="4">
    <source>
        <dbReference type="Google" id="ProtNLM"/>
    </source>
</evidence>
<dbReference type="GO" id="GO:0005739">
    <property type="term" value="C:mitochondrion"/>
    <property type="evidence" value="ECO:0007669"/>
    <property type="project" value="TreeGrafter"/>
</dbReference>
<dbReference type="InterPro" id="IPR010061">
    <property type="entry name" value="MeMal-semiAld_DH"/>
</dbReference>
<dbReference type="OrthoDB" id="4327540at2759"/>
<reference evidence="2 3" key="1">
    <citation type="journal article" date="2018" name="Science">
        <title>The opium poppy genome and morphinan production.</title>
        <authorList>
            <person name="Guo L."/>
            <person name="Winzer T."/>
            <person name="Yang X."/>
            <person name="Li Y."/>
            <person name="Ning Z."/>
            <person name="He Z."/>
            <person name="Teodor R."/>
            <person name="Lu Y."/>
            <person name="Bowser T.A."/>
            <person name="Graham I.A."/>
            <person name="Ye K."/>
        </authorList>
    </citation>
    <scope>NUCLEOTIDE SEQUENCE [LARGE SCALE GENOMIC DNA]</scope>
    <source>
        <strain evidence="3">cv. HN1</strain>
        <tissue evidence="2">Leaves</tissue>
    </source>
</reference>